<reference evidence="3 4" key="1">
    <citation type="journal article" date="2016" name="Mol. Biol. Evol.">
        <title>Comparative Genomics of Early-Diverging Mushroom-Forming Fungi Provides Insights into the Origins of Lignocellulose Decay Capabilities.</title>
        <authorList>
            <person name="Nagy L.G."/>
            <person name="Riley R."/>
            <person name="Tritt A."/>
            <person name="Adam C."/>
            <person name="Daum C."/>
            <person name="Floudas D."/>
            <person name="Sun H."/>
            <person name="Yadav J.S."/>
            <person name="Pangilinan J."/>
            <person name="Larsson K.H."/>
            <person name="Matsuura K."/>
            <person name="Barry K."/>
            <person name="Labutti K."/>
            <person name="Kuo R."/>
            <person name="Ohm R.A."/>
            <person name="Bhattacharya S.S."/>
            <person name="Shirouzu T."/>
            <person name="Yoshinaga Y."/>
            <person name="Martin F.M."/>
            <person name="Grigoriev I.V."/>
            <person name="Hibbett D.S."/>
        </authorList>
    </citation>
    <scope>NUCLEOTIDE SEQUENCE [LARGE SCALE GENOMIC DNA]</scope>
    <source>
        <strain evidence="3 4">HHB12733</strain>
    </source>
</reference>
<feature type="compositionally biased region" description="Low complexity" evidence="1">
    <location>
        <begin position="180"/>
        <end position="191"/>
    </location>
</feature>
<accession>A0A165DVP3</accession>
<feature type="compositionally biased region" description="Low complexity" evidence="1">
    <location>
        <begin position="363"/>
        <end position="399"/>
    </location>
</feature>
<evidence type="ECO:0000313" key="3">
    <source>
        <dbReference type="EMBL" id="KZT53638.1"/>
    </source>
</evidence>
<dbReference type="Pfam" id="PF00975">
    <property type="entry name" value="Thioesterase"/>
    <property type="match status" value="1"/>
</dbReference>
<proteinExistence type="predicted"/>
<organism evidence="3 4">
    <name type="scientific">Calocera cornea HHB12733</name>
    <dbReference type="NCBI Taxonomy" id="1353952"/>
    <lineage>
        <taxon>Eukaryota</taxon>
        <taxon>Fungi</taxon>
        <taxon>Dikarya</taxon>
        <taxon>Basidiomycota</taxon>
        <taxon>Agaricomycotina</taxon>
        <taxon>Dacrymycetes</taxon>
        <taxon>Dacrymycetales</taxon>
        <taxon>Dacrymycetaceae</taxon>
        <taxon>Calocera</taxon>
    </lineage>
</organism>
<gene>
    <name evidence="3" type="ORF">CALCODRAFT_500892</name>
</gene>
<evidence type="ECO:0000259" key="2">
    <source>
        <dbReference type="Pfam" id="PF00975"/>
    </source>
</evidence>
<dbReference type="InParanoid" id="A0A165DVP3"/>
<evidence type="ECO:0000313" key="4">
    <source>
        <dbReference type="Proteomes" id="UP000076842"/>
    </source>
</evidence>
<feature type="domain" description="Thioesterase" evidence="2">
    <location>
        <begin position="50"/>
        <end position="115"/>
    </location>
</feature>
<dbReference type="InterPro" id="IPR029058">
    <property type="entry name" value="AB_hydrolase_fold"/>
</dbReference>
<dbReference type="PANTHER" id="PTHR47842">
    <property type="entry name" value="EXPRESSED PROTEIN"/>
    <property type="match status" value="1"/>
</dbReference>
<dbReference type="STRING" id="1353952.A0A165DVP3"/>
<dbReference type="InterPro" id="IPR001031">
    <property type="entry name" value="Thioesterase"/>
</dbReference>
<sequence>MEQTNIEQTEPVLSLVFVHGFQGDYHSFQSFPTDLHFALLPRIPTLQTFVYPTYKARRSVEHATNELLKWMKWRLPPGPVVLLGHSMGGIMIVEAAFRAGDGGERVVGLINFDVPFLGVHPHVVISGLASLFKSEDNQSEQEMNDPAAVNMPGASPPQPGLSPTASIHSPNSPPLPPRPSSITSSTSTSSRLPPPPSLHLSGPGRNPPPNELLTVAFNVLNLGPPPEALNSKLHWLSKHRKAPFSGAWKHVSETMEFAGCLMDPSGLWGRYDRLVKWGKEGKKGDTLKWINYWTETVPKPKPPPAEEEQKEEESNTGEEAGQVPNNQEEEEEEDGYVTADEGDEGQQNGAKSETMAAAMLLGGSAGKSTASSSTTTLPSSASTITSEVSSPQTATTAESSIEEEASQPAPKEDTAEVGEQPVSAAADAPAAVDAEDPDRVYTEEERKAAVKAAKQAQKELERAEKAAQKEREKAEKAERKEREAAERAAAKEAERLAKEAKKAQQQAVREAELKAKAAAKAAKPEEPHHFIVLPFGYKDQKEWVRVRVAGVPSEVEAHCAIFFRGQNEEYEWLVGDCADRVVACWEAGKTS</sequence>
<feature type="compositionally biased region" description="Basic and acidic residues" evidence="1">
    <location>
        <begin position="456"/>
        <end position="502"/>
    </location>
</feature>
<feature type="compositionally biased region" description="Acidic residues" evidence="1">
    <location>
        <begin position="305"/>
        <end position="316"/>
    </location>
</feature>
<name>A0A165DVP3_9BASI</name>
<feature type="region of interest" description="Disordered" evidence="1">
    <location>
        <begin position="363"/>
        <end position="505"/>
    </location>
</feature>
<dbReference type="OrthoDB" id="3248508at2759"/>
<feature type="compositionally biased region" description="Basic and acidic residues" evidence="1">
    <location>
        <begin position="437"/>
        <end position="448"/>
    </location>
</feature>
<dbReference type="Gene3D" id="3.40.50.1820">
    <property type="entry name" value="alpha/beta hydrolase"/>
    <property type="match status" value="1"/>
</dbReference>
<dbReference type="Proteomes" id="UP000076842">
    <property type="component" value="Unassembled WGS sequence"/>
</dbReference>
<dbReference type="AlphaFoldDB" id="A0A165DVP3"/>
<dbReference type="PANTHER" id="PTHR47842:SF3">
    <property type="entry name" value="DUF676 DOMAIN-CONTAINING PROTEIN"/>
    <property type="match status" value="1"/>
</dbReference>
<dbReference type="EMBL" id="KV424032">
    <property type="protein sequence ID" value="KZT53638.1"/>
    <property type="molecule type" value="Genomic_DNA"/>
</dbReference>
<dbReference type="SUPFAM" id="SSF53474">
    <property type="entry name" value="alpha/beta-Hydrolases"/>
    <property type="match status" value="1"/>
</dbReference>
<feature type="region of interest" description="Disordered" evidence="1">
    <location>
        <begin position="295"/>
        <end position="351"/>
    </location>
</feature>
<feature type="region of interest" description="Disordered" evidence="1">
    <location>
        <begin position="136"/>
        <end position="209"/>
    </location>
</feature>
<evidence type="ECO:0000256" key="1">
    <source>
        <dbReference type="SAM" id="MobiDB-lite"/>
    </source>
</evidence>
<protein>
    <recommendedName>
        <fullName evidence="2">Thioesterase domain-containing protein</fullName>
    </recommendedName>
</protein>
<keyword evidence="4" id="KW-1185">Reference proteome</keyword>
<feature type="compositionally biased region" description="Acidic residues" evidence="1">
    <location>
        <begin position="327"/>
        <end position="344"/>
    </location>
</feature>